<dbReference type="SFLD" id="SFLDG01129">
    <property type="entry name" value="C1.5:_HAD__Beta-PGM__Phosphata"/>
    <property type="match status" value="1"/>
</dbReference>
<reference evidence="3" key="1">
    <citation type="journal article" date="2017" name="Nat. Microbiol.">
        <title>Global analysis of biosynthetic gene clusters reveals vast potential of secondary metabolite production in Penicillium species.</title>
        <authorList>
            <person name="Nielsen J.C."/>
            <person name="Grijseels S."/>
            <person name="Prigent S."/>
            <person name="Ji B."/>
            <person name="Dainat J."/>
            <person name="Nielsen K.F."/>
            <person name="Frisvad J.C."/>
            <person name="Workman M."/>
            <person name="Nielsen J."/>
        </authorList>
    </citation>
    <scope>NUCLEOTIDE SEQUENCE [LARGE SCALE GENOMIC DNA]</scope>
    <source>
        <strain evidence="3">IBT 11843</strain>
    </source>
</reference>
<protein>
    <recommendedName>
        <fullName evidence="4">Haloacid dehalogenase, type II</fullName>
    </recommendedName>
</protein>
<dbReference type="Gene3D" id="3.40.50.1000">
    <property type="entry name" value="HAD superfamily/HAD-like"/>
    <property type="match status" value="1"/>
</dbReference>
<keyword evidence="1" id="KW-0378">Hydrolase</keyword>
<keyword evidence="3" id="KW-1185">Reference proteome</keyword>
<dbReference type="EMBL" id="MDYL01000026">
    <property type="protein sequence ID" value="OQD70161.1"/>
    <property type="molecule type" value="Genomic_DNA"/>
</dbReference>
<dbReference type="SFLD" id="SFLDS00003">
    <property type="entry name" value="Haloacid_Dehalogenase"/>
    <property type="match status" value="1"/>
</dbReference>
<comment type="caution">
    <text evidence="2">The sequence shown here is derived from an EMBL/GenBank/DDBJ whole genome shotgun (WGS) entry which is preliminary data.</text>
</comment>
<dbReference type="InterPro" id="IPR023214">
    <property type="entry name" value="HAD_sf"/>
</dbReference>
<dbReference type="AlphaFoldDB" id="A0A1V6NZP5"/>
<evidence type="ECO:0008006" key="4">
    <source>
        <dbReference type="Google" id="ProtNLM"/>
    </source>
</evidence>
<dbReference type="OMA" id="WHRLNPW"/>
<dbReference type="InterPro" id="IPR051540">
    <property type="entry name" value="S-2-haloacid_dehalogenase"/>
</dbReference>
<dbReference type="GO" id="GO:0016791">
    <property type="term" value="F:phosphatase activity"/>
    <property type="evidence" value="ECO:0007669"/>
    <property type="project" value="UniProtKB-ARBA"/>
</dbReference>
<sequence length="260" mass="29098">MTALRALFFDAFGTVVEWRTCVTKALTAAAQQVLNSGRVLPPDVRHRASTMGDRDWLALADEWRKSYGRFTRTFDPSSKDFVSVDQHHYASLRDLLQQRGILDLFTDNELWSLTFAWHRLDPWSDSVPGLDLLNKKFITSTLSNGNVALLEDLQKHGSLPFTHLTSAENFGAYKPSPLVYNGAAKLLGLDPAQCAMVAAHLNDLRAAKSCGFQTIYVERHLEEAWSADEVEQAKKDGFVDIWVDVNAGGFLEVARRLGIE</sequence>
<dbReference type="Proteomes" id="UP000191522">
    <property type="component" value="Unassembled WGS sequence"/>
</dbReference>
<dbReference type="PANTHER" id="PTHR43316">
    <property type="entry name" value="HYDROLASE, HALOACID DELAHOGENASE-RELATED"/>
    <property type="match status" value="1"/>
</dbReference>
<accession>A0A1V6NZP5</accession>
<gene>
    <name evidence="2" type="ORF">PENDEC_c026G01010</name>
</gene>
<dbReference type="Pfam" id="PF00702">
    <property type="entry name" value="Hydrolase"/>
    <property type="match status" value="1"/>
</dbReference>
<dbReference type="NCBIfam" id="TIGR01493">
    <property type="entry name" value="HAD-SF-IA-v2"/>
    <property type="match status" value="1"/>
</dbReference>
<name>A0A1V6NZP5_PENDC</name>
<proteinExistence type="predicted"/>
<dbReference type="PANTHER" id="PTHR43316:SF3">
    <property type="entry name" value="HALOACID DEHALOGENASE, TYPE II (AFU_ORTHOLOGUE AFUA_2G07750)-RELATED"/>
    <property type="match status" value="1"/>
</dbReference>
<dbReference type="OrthoDB" id="40579at2759"/>
<organism evidence="2 3">
    <name type="scientific">Penicillium decumbens</name>
    <dbReference type="NCBI Taxonomy" id="69771"/>
    <lineage>
        <taxon>Eukaryota</taxon>
        <taxon>Fungi</taxon>
        <taxon>Dikarya</taxon>
        <taxon>Ascomycota</taxon>
        <taxon>Pezizomycotina</taxon>
        <taxon>Eurotiomycetes</taxon>
        <taxon>Eurotiomycetidae</taxon>
        <taxon>Eurotiales</taxon>
        <taxon>Aspergillaceae</taxon>
        <taxon>Penicillium</taxon>
    </lineage>
</organism>
<dbReference type="STRING" id="69771.A0A1V6NZP5"/>
<dbReference type="InterPro" id="IPR036412">
    <property type="entry name" value="HAD-like_sf"/>
</dbReference>
<evidence type="ECO:0000256" key="1">
    <source>
        <dbReference type="ARBA" id="ARBA00022801"/>
    </source>
</evidence>
<dbReference type="InterPro" id="IPR023198">
    <property type="entry name" value="PGP-like_dom2"/>
</dbReference>
<dbReference type="SUPFAM" id="SSF56784">
    <property type="entry name" value="HAD-like"/>
    <property type="match status" value="1"/>
</dbReference>
<dbReference type="Gene3D" id="1.10.150.240">
    <property type="entry name" value="Putative phosphatase, domain 2"/>
    <property type="match status" value="1"/>
</dbReference>
<dbReference type="InterPro" id="IPR006439">
    <property type="entry name" value="HAD-SF_hydro_IA"/>
</dbReference>
<evidence type="ECO:0000313" key="2">
    <source>
        <dbReference type="EMBL" id="OQD70161.1"/>
    </source>
</evidence>
<evidence type="ECO:0000313" key="3">
    <source>
        <dbReference type="Proteomes" id="UP000191522"/>
    </source>
</evidence>